<dbReference type="GeneID" id="114242392"/>
<sequence length="187" mass="21327">MYGAPKKTTCLDKLRYTSFVKNTRNKKQVNLASLPPTSVAAHQHLFRVYYQVQVWLGNQLDPKDWGWKLIDNTLEPVQTLLPPAPEKLLNTIFCNCKKGCSAKCGCRKVGLFCSLACTHCQGRSCSNVESPTLEDSFDTDQESLLGQFTCEIEQEEEEEQEDEQEEEGEEDQEEEETEILDSYESDD</sequence>
<gene>
    <name evidence="3" type="primary">LOC114242392</name>
</gene>
<dbReference type="Proteomes" id="UP000504629">
    <property type="component" value="Unplaced"/>
</dbReference>
<keyword evidence="3" id="KW-0648">Protein biosynthesis</keyword>
<dbReference type="RefSeq" id="XP_028029332.1">
    <property type="nucleotide sequence ID" value="XM_028173531.1"/>
</dbReference>
<organism evidence="2 3">
    <name type="scientific">Bombyx mandarina</name>
    <name type="common">Wild silk moth</name>
    <name type="synonym">Wild silkworm</name>
    <dbReference type="NCBI Taxonomy" id="7092"/>
    <lineage>
        <taxon>Eukaryota</taxon>
        <taxon>Metazoa</taxon>
        <taxon>Ecdysozoa</taxon>
        <taxon>Arthropoda</taxon>
        <taxon>Hexapoda</taxon>
        <taxon>Insecta</taxon>
        <taxon>Pterygota</taxon>
        <taxon>Neoptera</taxon>
        <taxon>Endopterygota</taxon>
        <taxon>Lepidoptera</taxon>
        <taxon>Glossata</taxon>
        <taxon>Ditrysia</taxon>
        <taxon>Bombycoidea</taxon>
        <taxon>Bombycidae</taxon>
        <taxon>Bombycinae</taxon>
        <taxon>Bombyx</taxon>
    </lineage>
</organism>
<keyword evidence="3" id="KW-0251">Elongation factor</keyword>
<evidence type="ECO:0000313" key="3">
    <source>
        <dbReference type="RefSeq" id="XP_028029332.1"/>
    </source>
</evidence>
<feature type="region of interest" description="Disordered" evidence="1">
    <location>
        <begin position="153"/>
        <end position="187"/>
    </location>
</feature>
<evidence type="ECO:0000256" key="1">
    <source>
        <dbReference type="SAM" id="MobiDB-lite"/>
    </source>
</evidence>
<dbReference type="KEGG" id="bman:114242392"/>
<dbReference type="AlphaFoldDB" id="A0A6J2JJX9"/>
<keyword evidence="2" id="KW-1185">Reference proteome</keyword>
<evidence type="ECO:0000313" key="2">
    <source>
        <dbReference type="Proteomes" id="UP000504629"/>
    </source>
</evidence>
<dbReference type="GO" id="GO:0003746">
    <property type="term" value="F:translation elongation factor activity"/>
    <property type="evidence" value="ECO:0007669"/>
    <property type="project" value="UniProtKB-KW"/>
</dbReference>
<reference evidence="3" key="1">
    <citation type="submission" date="2025-08" db="UniProtKB">
        <authorList>
            <consortium name="RefSeq"/>
        </authorList>
    </citation>
    <scope>IDENTIFICATION</scope>
    <source>
        <tissue evidence="3">Silk gland</tissue>
    </source>
</reference>
<dbReference type="OrthoDB" id="6753017at2759"/>
<protein>
    <submittedName>
        <fullName evidence="3">Transcription elongation factor 1 homolog</fullName>
    </submittedName>
</protein>
<name>A0A6J2JJX9_BOMMA</name>
<accession>A0A6J2JJX9</accession>
<proteinExistence type="predicted"/>